<dbReference type="SMART" id="SM00698">
    <property type="entry name" value="MORN"/>
    <property type="match status" value="9"/>
</dbReference>
<gene>
    <name evidence="3" type="ORF">UIB01_02265</name>
</gene>
<dbReference type="PANTHER" id="PTHR43215">
    <property type="entry name" value="RADIAL SPOKE HEAD 1 HOMOLOG"/>
    <property type="match status" value="1"/>
</dbReference>
<protein>
    <submittedName>
        <fullName evidence="3">Peptidase C13</fullName>
    </submittedName>
</protein>
<dbReference type="Pfam" id="PF01650">
    <property type="entry name" value="Peptidase_C13"/>
    <property type="match status" value="1"/>
</dbReference>
<evidence type="ECO:0000313" key="4">
    <source>
        <dbReference type="Proteomes" id="UP000025238"/>
    </source>
</evidence>
<sequence>MLRFLPFVLIGLLTACGEGEPLTPANAVLPDGGRYRGEIVDGLLQGSGRIDYPNGSYYLGQFKDGQWHGLGTWHSATGDRYEGEFRHGLFDGLGRFSYAEGGVYEGEFQDGRMHGHGRFSQDGTVYEGEFRDNLYHGQGSLEYADGFSHHGQFRKGQPDGPGTRNDADGQLSGDFSAGSLNGEGSFVTTQGERYSGQFENDQFHGQGRYEDSEGNVWSGTFVHGELSGTGTHVADDGSRYSGQFRSWRYHGQGRLDRVDGSFYTGGFRHGHFDGDGVLTQTDGTTLRGIWRNDRRVRDEQGRALPDPLEIALLDQGTLLENAIETLPPSSSAQELYTLTVAGDGRQSVFMREANYVQRLLAERYAAHGQLSLINHRDHLADRPLATRENLTRAVRALAERSGEEDLIFLYFTSHGSAEHELVLNQPRLSLDDLSAADLAQLLAPLAGRKTVLVVSACYSGGFIEPLKNEHTLIMTAARADRVSFGCSEQSDFTYFGRALFAEALQETDDIVQAFTLAAAKVAEREQADDYQASEPQLWAPEPVVQRWQELRQQRATQ</sequence>
<accession>A0A023WMG3</accession>
<dbReference type="GO" id="GO:0006508">
    <property type="term" value="P:proteolysis"/>
    <property type="evidence" value="ECO:0007669"/>
    <property type="project" value="InterPro"/>
</dbReference>
<dbReference type="InterPro" id="IPR003409">
    <property type="entry name" value="MORN"/>
</dbReference>
<dbReference type="EMBL" id="CP007509">
    <property type="protein sequence ID" value="AHY41343.1"/>
    <property type="molecule type" value="Genomic_DNA"/>
</dbReference>
<dbReference type="InterPro" id="IPR029030">
    <property type="entry name" value="Caspase-like_dom_sf"/>
</dbReference>
<dbReference type="SUPFAM" id="SSF82185">
    <property type="entry name" value="Histone H3 K4-specific methyltransferase SET7/9 N-terminal domain"/>
    <property type="match status" value="3"/>
</dbReference>
<dbReference type="OrthoDB" id="345222at2"/>
<dbReference type="Gene3D" id="3.40.50.1460">
    <property type="match status" value="1"/>
</dbReference>
<evidence type="ECO:0000256" key="2">
    <source>
        <dbReference type="SAM" id="MobiDB-lite"/>
    </source>
</evidence>
<dbReference type="PANTHER" id="PTHR43215:SF14">
    <property type="entry name" value="RADIAL SPOKE HEAD 1 HOMOLOG"/>
    <property type="match status" value="1"/>
</dbReference>
<dbReference type="InterPro" id="IPR001096">
    <property type="entry name" value="Peptidase_C13"/>
</dbReference>
<feature type="region of interest" description="Disordered" evidence="2">
    <location>
        <begin position="146"/>
        <end position="172"/>
    </location>
</feature>
<reference evidence="3 4" key="1">
    <citation type="submission" date="2014-03" db="EMBL/GenBank/DDBJ databases">
        <title>Complete genome sequence of Pseudomonas stutzeri 19SMN4.</title>
        <authorList>
            <person name="Brunet-Galmes I."/>
            <person name="Nogales B."/>
            <person name="Busquets A."/>
            <person name="Pena A."/>
            <person name="Gomila M."/>
            <person name="Garcia-Valdes E."/>
            <person name="Lalucat J."/>
            <person name="Bennasar A."/>
            <person name="Bosch R."/>
        </authorList>
    </citation>
    <scope>NUCLEOTIDE SEQUENCE [LARGE SCALE GENOMIC DNA]</scope>
    <source>
        <strain evidence="3 4">19SMN4</strain>
    </source>
</reference>
<dbReference type="SUPFAM" id="SSF52129">
    <property type="entry name" value="Caspase-like"/>
    <property type="match status" value="1"/>
</dbReference>
<dbReference type="Gene3D" id="2.20.110.10">
    <property type="entry name" value="Histone H3 K4-specific methyltransferase SET7/9 N-terminal domain"/>
    <property type="match status" value="4"/>
</dbReference>
<evidence type="ECO:0000256" key="1">
    <source>
        <dbReference type="ARBA" id="ARBA00022737"/>
    </source>
</evidence>
<dbReference type="AlphaFoldDB" id="A0A023WMG3"/>
<dbReference type="PATRIC" id="fig|316.97.peg.461"/>
<dbReference type="GO" id="GO:0005829">
    <property type="term" value="C:cytosol"/>
    <property type="evidence" value="ECO:0007669"/>
    <property type="project" value="TreeGrafter"/>
</dbReference>
<organism evidence="3 4">
    <name type="scientific">Stutzerimonas stutzeri</name>
    <name type="common">Pseudomonas stutzeri</name>
    <dbReference type="NCBI Taxonomy" id="316"/>
    <lineage>
        <taxon>Bacteria</taxon>
        <taxon>Pseudomonadati</taxon>
        <taxon>Pseudomonadota</taxon>
        <taxon>Gammaproteobacteria</taxon>
        <taxon>Pseudomonadales</taxon>
        <taxon>Pseudomonadaceae</taxon>
        <taxon>Stutzerimonas</taxon>
    </lineage>
</organism>
<proteinExistence type="predicted"/>
<dbReference type="Proteomes" id="UP000025238">
    <property type="component" value="Chromosome"/>
</dbReference>
<evidence type="ECO:0000313" key="3">
    <source>
        <dbReference type="EMBL" id="AHY41343.1"/>
    </source>
</evidence>
<name>A0A023WMG3_STUST</name>
<keyword evidence="1" id="KW-0677">Repeat</keyword>
<dbReference type="GO" id="GO:0008233">
    <property type="term" value="F:peptidase activity"/>
    <property type="evidence" value="ECO:0007669"/>
    <property type="project" value="InterPro"/>
</dbReference>
<dbReference type="Pfam" id="PF02493">
    <property type="entry name" value="MORN"/>
    <property type="match status" value="10"/>
</dbReference>
<dbReference type="KEGG" id="pstu:UIB01_02265"/>
<dbReference type="PROSITE" id="PS51257">
    <property type="entry name" value="PROKAR_LIPOPROTEIN"/>
    <property type="match status" value="1"/>
</dbReference>